<evidence type="ECO:0000313" key="1">
    <source>
        <dbReference type="EMBL" id="QYA18528.1"/>
    </source>
</evidence>
<protein>
    <submittedName>
        <fullName evidence="1">Uncharacterized protein</fullName>
    </submittedName>
</protein>
<accession>A0A8F8KTT5</accession>
<proteinExistence type="predicted"/>
<organism evidence="1">
    <name type="scientific">Clandestinovirus</name>
    <dbReference type="NCBI Taxonomy" id="2831644"/>
    <lineage>
        <taxon>Viruses</taxon>
    </lineage>
</organism>
<name>A0A8F8KTT5_9VIRU</name>
<sequence>MGVDWTLLKGFGLIFPVQKLTEEQREVMGDEFFFDNPEVEFHAQDYYGSWGQDFTPYGFVTWKAETEAVLDTKIGHTPGSLMLYGVYQENDWIKGGAVRPFAVACETDEEMDEDKLVLKQKILDEIKKVDEELATIIETSGVYAQWLFSYFS</sequence>
<dbReference type="EMBL" id="MZ420154">
    <property type="protein sequence ID" value="QYA18528.1"/>
    <property type="molecule type" value="Genomic_DNA"/>
</dbReference>
<gene>
    <name evidence="1" type="ORF">KOM_12_259</name>
</gene>
<reference evidence="1" key="1">
    <citation type="submission" date="2021-06" db="EMBL/GenBank/DDBJ databases">
        <authorList>
            <person name="Rolland C."/>
        </authorList>
    </citation>
    <scope>NUCLEOTIDE SEQUENCE</scope>
    <source>
        <strain evidence="1">347.936635</strain>
    </source>
</reference>